<dbReference type="PANTHER" id="PTHR47219:SF20">
    <property type="entry name" value="TBC1 DOMAIN FAMILY MEMBER 2B"/>
    <property type="match status" value="1"/>
</dbReference>
<dbReference type="Pfam" id="PF02893">
    <property type="entry name" value="GRAM"/>
    <property type="match status" value="2"/>
</dbReference>
<dbReference type="SUPFAM" id="SSF47923">
    <property type="entry name" value="Ypt/Rab-GAP domain of gyp1p"/>
    <property type="match status" value="2"/>
</dbReference>
<dbReference type="OrthoDB" id="294251at2759"/>
<dbReference type="GO" id="GO:0005096">
    <property type="term" value="F:GTPase activator activity"/>
    <property type="evidence" value="ECO:0007669"/>
    <property type="project" value="TreeGrafter"/>
</dbReference>
<reference evidence="3" key="1">
    <citation type="submission" date="2020-01" db="EMBL/GenBank/DDBJ databases">
        <title>Development of genomics and gene disruption for Polysphondylium violaceum indicates a role for the polyketide synthase stlB in stalk morphogenesis.</title>
        <authorList>
            <person name="Narita B."/>
            <person name="Kawabe Y."/>
            <person name="Kin K."/>
            <person name="Saito T."/>
            <person name="Gibbs R."/>
            <person name="Kuspa A."/>
            <person name="Muzny D."/>
            <person name="Queller D."/>
            <person name="Richards S."/>
            <person name="Strassman J."/>
            <person name="Sucgang R."/>
            <person name="Worley K."/>
            <person name="Schaap P."/>
        </authorList>
    </citation>
    <scope>NUCLEOTIDE SEQUENCE</scope>
    <source>
        <strain evidence="3">QSvi11</strain>
    </source>
</reference>
<dbReference type="EMBL" id="AJWJ01000168">
    <property type="protein sequence ID" value="KAF2074039.1"/>
    <property type="molecule type" value="Genomic_DNA"/>
</dbReference>
<dbReference type="InterPro" id="IPR000195">
    <property type="entry name" value="Rab-GAP-TBC_dom"/>
</dbReference>
<dbReference type="Gene3D" id="1.10.10.750">
    <property type="entry name" value="Ypt/Rab-GAP domain of gyp1p, domain 1"/>
    <property type="match status" value="1"/>
</dbReference>
<sequence>MWIKPRPHYSLSNLWVVVDENEIFQLLQLKPNNSFFGKLANLAVAASDQHPLTYRIIYKSKPQQILAVSNSFDLIRQHWKFIVEEITVKVIDCDWDIRDQYVIPKILGMASDGEEEEADQNDQISLDEFKTQFDIDQKLVTYFTCSLWKSTIKPPTGKMYITTQMICYYTANPEFRLIIPFHRVTSISKETALGFLPSSIKISACLGPDDKSETNYLFHFILRDQAYDLLEQLWKYSMEQLFNSTSLANETNNNSNITPPSSPSISSPYQDYQMFYNNDQNNSPNLKSKTKQNLDMEKMNTNYQKIFKLPPDEELLQVHVCWIVKKSNLFGELYISPNFFCIKYKESLTTKKFTTVLHVSQIEAIQKTKPFLGFSILTDSLKILTKSNRQIIIRLFHCNEALKTMNRYWNQNMVDQPIILNPKMEKLRLETIGVKWFSKEPTLIKEDEKVEKAKFESWDKYFKKNGTDTTMSITKKLRTLIHNGIPDYFRGHLWAFCSGACFMWEKEKGYYENILKINESNTSIAIEEIEKDVRRTFAHHPYFKEEGGVNALRRVLVAYSWRNPVIGYCQGMNIIAGIMLLYMREEAAFWVLCKVSEVFLCDYYIKEMIGSIVDQRIFTDLCQLYLPEVYQHLEKIGLPVNILTLPWFMCLFVSYIPFPVSTRVVDCFFLEGTKVLFQTGLAILKINKNRILEERDSEVVVELLRNKEYDVEELIQVTFKDFDLPEEKINEFRNAQKYKEIKKNHLIQIKNNSNNNSLNNSPIIDNSPISSDNNE</sequence>
<dbReference type="InterPro" id="IPR011993">
    <property type="entry name" value="PH-like_dom_sf"/>
</dbReference>
<dbReference type="FunFam" id="2.30.29.30:FF:000818">
    <property type="entry name" value="Ankyrin repeat-containing protein kinase A"/>
    <property type="match status" value="1"/>
</dbReference>
<organism evidence="3 4">
    <name type="scientific">Polysphondylium violaceum</name>
    <dbReference type="NCBI Taxonomy" id="133409"/>
    <lineage>
        <taxon>Eukaryota</taxon>
        <taxon>Amoebozoa</taxon>
        <taxon>Evosea</taxon>
        <taxon>Eumycetozoa</taxon>
        <taxon>Dictyostelia</taxon>
        <taxon>Dictyosteliales</taxon>
        <taxon>Dictyosteliaceae</taxon>
        <taxon>Polysphondylium</taxon>
    </lineage>
</organism>
<dbReference type="InterPro" id="IPR035969">
    <property type="entry name" value="Rab-GAP_TBC_sf"/>
</dbReference>
<dbReference type="SMART" id="SM00568">
    <property type="entry name" value="GRAM"/>
    <property type="match status" value="2"/>
</dbReference>
<dbReference type="GO" id="GO:0031267">
    <property type="term" value="F:small GTPase binding"/>
    <property type="evidence" value="ECO:0007669"/>
    <property type="project" value="TreeGrafter"/>
</dbReference>
<dbReference type="FunFam" id="1.10.8.270:FF:000002">
    <property type="entry name" value="TBC1 domain family member 9B"/>
    <property type="match status" value="1"/>
</dbReference>
<evidence type="ECO:0000313" key="3">
    <source>
        <dbReference type="EMBL" id="KAF2074039.1"/>
    </source>
</evidence>
<dbReference type="PROSITE" id="PS50086">
    <property type="entry name" value="TBC_RABGAP"/>
    <property type="match status" value="1"/>
</dbReference>
<accession>A0A8J4V7K4</accession>
<dbReference type="Gene3D" id="1.10.472.80">
    <property type="entry name" value="Ypt/Rab-GAP domain of gyp1p, domain 3"/>
    <property type="match status" value="1"/>
</dbReference>
<dbReference type="InterPro" id="IPR004182">
    <property type="entry name" value="GRAM"/>
</dbReference>
<dbReference type="InterPro" id="IPR050302">
    <property type="entry name" value="Rab_GAP_TBC_domain"/>
</dbReference>
<protein>
    <recommendedName>
        <fullName evidence="2">Rab-GAP TBC domain-containing protein</fullName>
    </recommendedName>
</protein>
<keyword evidence="4" id="KW-1185">Reference proteome</keyword>
<name>A0A8J4V7K4_9MYCE</name>
<evidence type="ECO:0000256" key="1">
    <source>
        <dbReference type="SAM" id="MobiDB-lite"/>
    </source>
</evidence>
<evidence type="ECO:0000313" key="4">
    <source>
        <dbReference type="Proteomes" id="UP000695562"/>
    </source>
</evidence>
<evidence type="ECO:0000259" key="2">
    <source>
        <dbReference type="PROSITE" id="PS50086"/>
    </source>
</evidence>
<dbReference type="AlphaFoldDB" id="A0A8J4V7K4"/>
<dbReference type="SMART" id="SM00164">
    <property type="entry name" value="TBC"/>
    <property type="match status" value="1"/>
</dbReference>
<dbReference type="PANTHER" id="PTHR47219">
    <property type="entry name" value="RAB GTPASE-ACTIVATING PROTEIN 1-LIKE"/>
    <property type="match status" value="1"/>
</dbReference>
<dbReference type="Pfam" id="PF00566">
    <property type="entry name" value="RabGAP-TBC"/>
    <property type="match status" value="1"/>
</dbReference>
<dbReference type="Proteomes" id="UP000695562">
    <property type="component" value="Unassembled WGS sequence"/>
</dbReference>
<feature type="region of interest" description="Disordered" evidence="1">
    <location>
        <begin position="752"/>
        <end position="775"/>
    </location>
</feature>
<proteinExistence type="predicted"/>
<gene>
    <name evidence="3" type="ORF">CYY_004653</name>
</gene>
<dbReference type="Gene3D" id="2.30.29.30">
    <property type="entry name" value="Pleckstrin-homology domain (PH domain)/Phosphotyrosine-binding domain (PTB)"/>
    <property type="match status" value="2"/>
</dbReference>
<feature type="domain" description="Rab-GAP TBC" evidence="2">
    <location>
        <begin position="484"/>
        <end position="672"/>
    </location>
</feature>
<comment type="caution">
    <text evidence="3">The sequence shown here is derived from an EMBL/GenBank/DDBJ whole genome shotgun (WGS) entry which is preliminary data.</text>
</comment>
<dbReference type="Gene3D" id="1.10.8.270">
    <property type="entry name" value="putative rabgap domain of human tbc1 domain family member 14 like domains"/>
    <property type="match status" value="1"/>
</dbReference>